<reference evidence="7 8" key="1">
    <citation type="submission" date="2019-07" db="EMBL/GenBank/DDBJ databases">
        <title>Genome assembly of two rare yeast pathogens: Diutina rugosa and Trichomonascus ciferrii.</title>
        <authorList>
            <person name="Mixao V."/>
            <person name="Saus E."/>
            <person name="Hansen A."/>
            <person name="Lass-Flor C."/>
            <person name="Gabaldon T."/>
        </authorList>
    </citation>
    <scope>NUCLEOTIDE SEQUENCE [LARGE SCALE GENOMIC DNA]</scope>
    <source>
        <strain evidence="7 8">CBS 613</strain>
    </source>
</reference>
<evidence type="ECO:0000256" key="3">
    <source>
        <dbReference type="ARBA" id="ARBA00022728"/>
    </source>
</evidence>
<evidence type="ECO:0000313" key="8">
    <source>
        <dbReference type="Proteomes" id="UP000449547"/>
    </source>
</evidence>
<dbReference type="EMBL" id="SWFT01000050">
    <property type="protein sequence ID" value="KAA8905247.1"/>
    <property type="molecule type" value="Genomic_DNA"/>
</dbReference>
<comment type="caution">
    <text evidence="7">The sequence shown here is derived from an EMBL/GenBank/DDBJ whole genome shotgun (WGS) entry which is preliminary data.</text>
</comment>
<evidence type="ECO:0000256" key="2">
    <source>
        <dbReference type="ARBA" id="ARBA00014280"/>
    </source>
</evidence>
<evidence type="ECO:0000256" key="1">
    <source>
        <dbReference type="ARBA" id="ARBA00005544"/>
    </source>
</evidence>
<proteinExistence type="inferred from homology"/>
<keyword evidence="3" id="KW-0508">mRNA splicing</keyword>
<comment type="function">
    <text evidence="4">Component of the U1 snRNP particle, which recognizes and binds the 5'-splice site of pre-mRNA. Together with other non-snRNP factors, U1 snRNP forms the spliceosomal commitment complex, that targets pre-mRNA to the splicing pathway.</text>
</comment>
<keyword evidence="3" id="KW-0747">Spliceosome</keyword>
<dbReference type="InterPro" id="IPR002483">
    <property type="entry name" value="PWI_dom"/>
</dbReference>
<feature type="coiled-coil region" evidence="5">
    <location>
        <begin position="256"/>
        <end position="283"/>
    </location>
</feature>
<dbReference type="Pfam" id="PF01480">
    <property type="entry name" value="PWI"/>
    <property type="match status" value="1"/>
</dbReference>
<dbReference type="AlphaFoldDB" id="A0A642UU24"/>
<name>A0A642UU24_DIURU</name>
<organism evidence="7 8">
    <name type="scientific">Diutina rugosa</name>
    <name type="common">Yeast</name>
    <name type="synonym">Candida rugosa</name>
    <dbReference type="NCBI Taxonomy" id="5481"/>
    <lineage>
        <taxon>Eukaryota</taxon>
        <taxon>Fungi</taxon>
        <taxon>Dikarya</taxon>
        <taxon>Ascomycota</taxon>
        <taxon>Saccharomycotina</taxon>
        <taxon>Pichiomycetes</taxon>
        <taxon>Debaryomycetaceae</taxon>
        <taxon>Diutina</taxon>
    </lineage>
</organism>
<dbReference type="RefSeq" id="XP_034013633.1">
    <property type="nucleotide sequence ID" value="XM_034154244.1"/>
</dbReference>
<keyword evidence="8" id="KW-1185">Reference proteome</keyword>
<dbReference type="OrthoDB" id="6275295at2759"/>
<dbReference type="VEuPathDB" id="FungiDB:DIURU_001675"/>
<feature type="domain" description="PWI" evidence="6">
    <location>
        <begin position="471"/>
        <end position="525"/>
    </location>
</feature>
<dbReference type="GO" id="GO:0005681">
    <property type="term" value="C:spliceosomal complex"/>
    <property type="evidence" value="ECO:0007669"/>
    <property type="project" value="UniProtKB-KW"/>
</dbReference>
<accession>A0A642UU24</accession>
<dbReference type="OMA" id="NTITRHY"/>
<evidence type="ECO:0000313" key="7">
    <source>
        <dbReference type="EMBL" id="KAA8905247.1"/>
    </source>
</evidence>
<evidence type="ECO:0000256" key="5">
    <source>
        <dbReference type="SAM" id="Coils"/>
    </source>
</evidence>
<sequence length="526" mass="59816">MSSIKTTTPYRLRRTNQVLARLRSNHVRSLADGGANIHIPVLASIDYESVVNETTAELRSKDVIFSDSLDNTADTDGRVGSKSVHDINFDHEKPLHLVEASDLAPRSKHDLATLVVLTMPVVKPLVIERILLILTGQGQFRWAFSHTRVTKRYVFVKLPSLASTKAFISIARSVFDVSFLSDVFGDVESAEAGPNFASLVSNVTKLLQQPKGQEAQLPLDAAKEYTIDNSELIDVPSHMKSSIIDEIVEFRLKVVRDEARRRAQEAELEQNRAKQKLKEMYERITSDVDSTGVVSMEYEASPSNVRDEQNNMDDNQYSQHIKDEKKKLNIKRYAAMLTAVKNKEHIERLNLEEQLLRLSRYEEDINASKDRFLEELSKMAMGEPSSKWSSLPDILSYHGANYPYYQKKRAEKRAREQAWDEEDRKDEANSLQVKLEVDETPETKRPHVSKFTDREVIFDEKLSAKIAELSETYVGLVDETLIEIITSNLKKTGTRGSANLVKELKEVLDDDAQILVDELFDFILKS</sequence>
<keyword evidence="3" id="KW-0507">mRNA processing</keyword>
<dbReference type="Gene3D" id="1.20.1390.10">
    <property type="entry name" value="PWI domain"/>
    <property type="match status" value="1"/>
</dbReference>
<dbReference type="Proteomes" id="UP000449547">
    <property type="component" value="Unassembled WGS sequence"/>
</dbReference>
<comment type="similarity">
    <text evidence="1">Belongs to the SNU71 family.</text>
</comment>
<protein>
    <recommendedName>
        <fullName evidence="2">U1 small nuclear ribonucleoprotein component SNU71</fullName>
    </recommendedName>
</protein>
<evidence type="ECO:0000256" key="4">
    <source>
        <dbReference type="ARBA" id="ARBA00025004"/>
    </source>
</evidence>
<gene>
    <name evidence="7" type="ORF">DIURU_001675</name>
</gene>
<evidence type="ECO:0000259" key="6">
    <source>
        <dbReference type="Pfam" id="PF01480"/>
    </source>
</evidence>
<dbReference type="GeneID" id="54780328"/>
<keyword evidence="5" id="KW-0175">Coiled coil</keyword>